<gene>
    <name evidence="1" type="ORF">MAR_028973</name>
</gene>
<keyword evidence="2" id="KW-1185">Reference proteome</keyword>
<name>A0ABY7DJL9_MYAAR</name>
<dbReference type="EMBL" id="CP111013">
    <property type="protein sequence ID" value="WAQ96283.1"/>
    <property type="molecule type" value="Genomic_DNA"/>
</dbReference>
<evidence type="ECO:0000313" key="2">
    <source>
        <dbReference type="Proteomes" id="UP001164746"/>
    </source>
</evidence>
<reference evidence="1" key="1">
    <citation type="submission" date="2022-11" db="EMBL/GenBank/DDBJ databases">
        <title>Centuries of genome instability and evolution in soft-shell clam transmissible cancer (bioRxiv).</title>
        <authorList>
            <person name="Hart S.F.M."/>
            <person name="Yonemitsu M.A."/>
            <person name="Giersch R.M."/>
            <person name="Beal B.F."/>
            <person name="Arriagada G."/>
            <person name="Davis B.W."/>
            <person name="Ostrander E.A."/>
            <person name="Goff S.P."/>
            <person name="Metzger M.J."/>
        </authorList>
    </citation>
    <scope>NUCLEOTIDE SEQUENCE</scope>
    <source>
        <strain evidence="1">MELC-2E11</strain>
        <tissue evidence="1">Siphon/mantle</tissue>
    </source>
</reference>
<sequence length="73" mass="7865">MVKEMDFTKTIMLLLVIVALTFTSAGRRRRVCRLDIATGNCAEVVGLRGALKGVGLCQRQGALSDNDLLIQGS</sequence>
<dbReference type="Proteomes" id="UP001164746">
    <property type="component" value="Chromosome 2"/>
</dbReference>
<evidence type="ECO:0000313" key="1">
    <source>
        <dbReference type="EMBL" id="WAQ96283.1"/>
    </source>
</evidence>
<proteinExistence type="predicted"/>
<organism evidence="1 2">
    <name type="scientific">Mya arenaria</name>
    <name type="common">Soft-shell clam</name>
    <dbReference type="NCBI Taxonomy" id="6604"/>
    <lineage>
        <taxon>Eukaryota</taxon>
        <taxon>Metazoa</taxon>
        <taxon>Spiralia</taxon>
        <taxon>Lophotrochozoa</taxon>
        <taxon>Mollusca</taxon>
        <taxon>Bivalvia</taxon>
        <taxon>Autobranchia</taxon>
        <taxon>Heteroconchia</taxon>
        <taxon>Euheterodonta</taxon>
        <taxon>Imparidentia</taxon>
        <taxon>Neoheterodontei</taxon>
        <taxon>Myida</taxon>
        <taxon>Myoidea</taxon>
        <taxon>Myidae</taxon>
        <taxon>Mya</taxon>
    </lineage>
</organism>
<protein>
    <submittedName>
        <fullName evidence="1">Uncharacterized protein</fullName>
    </submittedName>
</protein>
<accession>A0ABY7DJL9</accession>